<evidence type="ECO:0000259" key="2">
    <source>
        <dbReference type="PROSITE" id="PS50234"/>
    </source>
</evidence>
<accession>A0AA87QBH6</accession>
<keyword evidence="1" id="KW-0472">Membrane</keyword>
<dbReference type="RefSeq" id="WP_042473413.1">
    <property type="nucleotide sequence ID" value="NZ_BAYX01000007.1"/>
</dbReference>
<dbReference type="Gene3D" id="3.40.50.410">
    <property type="entry name" value="von Willebrand factor, type A domain"/>
    <property type="match status" value="1"/>
</dbReference>
<dbReference type="SUPFAM" id="SSF53300">
    <property type="entry name" value="vWA-like"/>
    <property type="match status" value="1"/>
</dbReference>
<organism evidence="3 4">
    <name type="scientific">Rhizobium rhizogenes NBRC 13257</name>
    <dbReference type="NCBI Taxonomy" id="1220581"/>
    <lineage>
        <taxon>Bacteria</taxon>
        <taxon>Pseudomonadati</taxon>
        <taxon>Pseudomonadota</taxon>
        <taxon>Alphaproteobacteria</taxon>
        <taxon>Hyphomicrobiales</taxon>
        <taxon>Rhizobiaceae</taxon>
        <taxon>Rhizobium/Agrobacterium group</taxon>
        <taxon>Rhizobium</taxon>
    </lineage>
</organism>
<dbReference type="InterPro" id="IPR002035">
    <property type="entry name" value="VWF_A"/>
</dbReference>
<dbReference type="AlphaFoldDB" id="A0AA87QBH6"/>
<protein>
    <recommendedName>
        <fullName evidence="2">VWFA domain-containing protein</fullName>
    </recommendedName>
</protein>
<dbReference type="PROSITE" id="PS50234">
    <property type="entry name" value="VWFA"/>
    <property type="match status" value="1"/>
</dbReference>
<evidence type="ECO:0000313" key="3">
    <source>
        <dbReference type="EMBL" id="GAJ94154.1"/>
    </source>
</evidence>
<name>A0AA87QBH6_RHIRH</name>
<dbReference type="Proteomes" id="UP000026941">
    <property type="component" value="Unassembled WGS sequence"/>
</dbReference>
<evidence type="ECO:0000313" key="4">
    <source>
        <dbReference type="Proteomes" id="UP000026941"/>
    </source>
</evidence>
<dbReference type="Pfam" id="PF13400">
    <property type="entry name" value="Tad"/>
    <property type="match status" value="1"/>
</dbReference>
<feature type="transmembrane region" description="Helical" evidence="1">
    <location>
        <begin position="21"/>
        <end position="41"/>
    </location>
</feature>
<dbReference type="EMBL" id="BAYX01000007">
    <property type="protein sequence ID" value="GAJ94154.1"/>
    <property type="molecule type" value="Genomic_DNA"/>
</dbReference>
<keyword evidence="1" id="KW-0812">Transmembrane</keyword>
<gene>
    <name evidence="3" type="ORF">RRH01S_07_03560</name>
</gene>
<sequence length="420" mass="43348">MINGSGKFRSLLQLIHDRTGNFGILTAIAIPVVAATAGVAVDVTNMAASNSQLQQATDAAALATATALGNKTATTSNAQQLATQFVTGQMSNYLAGDANAIASLKTGTSASVTQTTDSSGNTGYSVVVNASYSMQTNGMTRMLGFSSMNVAASSTSTNGSTAGSDSSSGTGIKPLSMYLVLDRSGSMDEATDTVNAEQPTATYTYSCTTTNSRGQKVNSTCTGTKPNYYTKMQSLKIAVSNMAAVLNQADTNSQLVRTGADSYNSVAQTPTALAWGTSGVTKYVNNLSASGTTNSAPAFTAAVTALTLASGTPGLTNEQLQHKNKNGTADPSTYIIFMTDGDNNVQSADANTKIQCDKARTAGIHVYTIAFMAPPNGQALLKYCATSPGDAYTPQNAADLFTTFETITEQASKRATLLTR</sequence>
<reference evidence="3 4" key="1">
    <citation type="submission" date="2014-05" db="EMBL/GenBank/DDBJ databases">
        <title>Whole genome shotgun sequence of Rhizobium rhizogenes NBRC 13257.</title>
        <authorList>
            <person name="Katano-Makiyama Y."/>
            <person name="Hosoyama A."/>
            <person name="Hashimoto M."/>
            <person name="Hosoyama Y."/>
            <person name="Noguchi M."/>
            <person name="Tsuchikane K."/>
            <person name="Kimura A."/>
            <person name="Ohji S."/>
            <person name="Ichikawa N."/>
            <person name="Yamazoe A."/>
            <person name="Fujita N."/>
        </authorList>
    </citation>
    <scope>NUCLEOTIDE SEQUENCE [LARGE SCALE GENOMIC DNA]</scope>
    <source>
        <strain evidence="3 4">NBRC 13257</strain>
    </source>
</reference>
<keyword evidence="1" id="KW-1133">Transmembrane helix</keyword>
<dbReference type="InterPro" id="IPR028087">
    <property type="entry name" value="Tad_N"/>
</dbReference>
<feature type="domain" description="VWFA" evidence="2">
    <location>
        <begin position="176"/>
        <end position="407"/>
    </location>
</feature>
<evidence type="ECO:0000256" key="1">
    <source>
        <dbReference type="SAM" id="Phobius"/>
    </source>
</evidence>
<proteinExistence type="predicted"/>
<dbReference type="InterPro" id="IPR036465">
    <property type="entry name" value="vWFA_dom_sf"/>
</dbReference>
<comment type="caution">
    <text evidence="3">The sequence shown here is derived from an EMBL/GenBank/DDBJ whole genome shotgun (WGS) entry which is preliminary data.</text>
</comment>